<evidence type="ECO:0000256" key="1">
    <source>
        <dbReference type="SAM" id="Phobius"/>
    </source>
</evidence>
<comment type="caution">
    <text evidence="2">The sequence shown here is derived from an EMBL/GenBank/DDBJ whole genome shotgun (WGS) entry which is preliminary data.</text>
</comment>
<evidence type="ECO:0000313" key="3">
    <source>
        <dbReference type="Proteomes" id="UP000238362"/>
    </source>
</evidence>
<keyword evidence="1" id="KW-0812">Transmembrane</keyword>
<keyword evidence="3" id="KW-1185">Reference proteome</keyword>
<dbReference type="Proteomes" id="UP000238362">
    <property type="component" value="Unassembled WGS sequence"/>
</dbReference>
<evidence type="ECO:0000313" key="2">
    <source>
        <dbReference type="EMBL" id="PRX43428.1"/>
    </source>
</evidence>
<accession>A0A2T0LKL3</accession>
<gene>
    <name evidence="2" type="ORF">B0I33_11546</name>
</gene>
<proteinExistence type="predicted"/>
<dbReference type="AlphaFoldDB" id="A0A2T0LKL3"/>
<dbReference type="InterPro" id="IPR009937">
    <property type="entry name" value="Phage_holin_3_6"/>
</dbReference>
<protein>
    <submittedName>
        <fullName evidence="2">Putative superfamily III holin-X</fullName>
    </submittedName>
</protein>
<reference evidence="2 3" key="1">
    <citation type="submission" date="2018-03" db="EMBL/GenBank/DDBJ databases">
        <title>Genomic Encyclopedia of Type Strains, Phase III (KMG-III): the genomes of soil and plant-associated and newly described type strains.</title>
        <authorList>
            <person name="Whitman W."/>
        </authorList>
    </citation>
    <scope>NUCLEOTIDE SEQUENCE [LARGE SCALE GENOMIC DNA]</scope>
    <source>
        <strain evidence="2 3">CGMCC 4.7125</strain>
    </source>
</reference>
<keyword evidence="1" id="KW-0472">Membrane</keyword>
<keyword evidence="1" id="KW-1133">Transmembrane helix</keyword>
<organism evidence="2 3">
    <name type="scientific">Prauserella shujinwangii</name>
    <dbReference type="NCBI Taxonomy" id="1453103"/>
    <lineage>
        <taxon>Bacteria</taxon>
        <taxon>Bacillati</taxon>
        <taxon>Actinomycetota</taxon>
        <taxon>Actinomycetes</taxon>
        <taxon>Pseudonocardiales</taxon>
        <taxon>Pseudonocardiaceae</taxon>
        <taxon>Prauserella</taxon>
    </lineage>
</organism>
<feature type="transmembrane region" description="Helical" evidence="1">
    <location>
        <begin position="74"/>
        <end position="96"/>
    </location>
</feature>
<name>A0A2T0LKL3_9PSEU</name>
<dbReference type="Pfam" id="PF07332">
    <property type="entry name" value="Phage_holin_3_6"/>
    <property type="match status" value="1"/>
</dbReference>
<sequence length="127" mass="13129">MAGRQRSAVNELPEQVGRLVRDELRLAIGETRAKARQAGFGGGLLAGAAVLGLYGGAALIAALVLPLARRLPPWLAALLAGTVLSGTAAALAALGVRGLREIDPVPQEAVTEAERTAETLRESVETR</sequence>
<dbReference type="EMBL" id="PVNH01000015">
    <property type="protein sequence ID" value="PRX43428.1"/>
    <property type="molecule type" value="Genomic_DNA"/>
</dbReference>
<feature type="transmembrane region" description="Helical" evidence="1">
    <location>
        <begin position="44"/>
        <end position="68"/>
    </location>
</feature>